<evidence type="ECO:0000256" key="3">
    <source>
        <dbReference type="ARBA" id="ARBA00023016"/>
    </source>
</evidence>
<comment type="subcellular location">
    <subcellularLocation>
        <location evidence="1">Nucleus</location>
    </subcellularLocation>
</comment>
<dbReference type="GO" id="GO:0003950">
    <property type="term" value="F:NAD+ poly-ADP-ribosyltransferase activity"/>
    <property type="evidence" value="ECO:0007669"/>
    <property type="project" value="InterPro"/>
</dbReference>
<dbReference type="InterPro" id="IPR012317">
    <property type="entry name" value="Poly(ADP-ribose)pol_cat_dom"/>
</dbReference>
<gene>
    <name evidence="8" type="ORF">GIB67_042505</name>
</gene>
<keyword evidence="3" id="KW-0346">Stress response</keyword>
<evidence type="ECO:0000256" key="4">
    <source>
        <dbReference type="ARBA" id="ARBA00023242"/>
    </source>
</evidence>
<proteinExistence type="predicted"/>
<name>A0A7J7M0Y5_9MAGN</name>
<dbReference type="InterPro" id="IPR044964">
    <property type="entry name" value="RCD1/SRO1-5"/>
</dbReference>
<dbReference type="GO" id="GO:0005634">
    <property type="term" value="C:nucleus"/>
    <property type="evidence" value="ECO:0007669"/>
    <property type="project" value="UniProtKB-SubCell"/>
</dbReference>
<evidence type="ECO:0000256" key="2">
    <source>
        <dbReference type="ARBA" id="ARBA00022473"/>
    </source>
</evidence>
<dbReference type="AlphaFoldDB" id="A0A7J7M0Y5"/>
<evidence type="ECO:0000313" key="9">
    <source>
        <dbReference type="Proteomes" id="UP000541444"/>
    </source>
</evidence>
<keyword evidence="4" id="KW-0539">Nucleus</keyword>
<accession>A0A7J7M0Y5</accession>
<dbReference type="PANTHER" id="PTHR32263">
    <property type="entry name" value="INACTIVE POLY [ADP-RIBOSE] POLYMERASE SRO4-RELATED"/>
    <property type="match status" value="1"/>
</dbReference>
<keyword evidence="2" id="KW-0217">Developmental protein</keyword>
<dbReference type="Pfam" id="PF23467">
    <property type="entry name" value="WWE_5"/>
    <property type="match status" value="1"/>
</dbReference>
<dbReference type="PROSITE" id="PS51879">
    <property type="entry name" value="RST"/>
    <property type="match status" value="1"/>
</dbReference>
<evidence type="ECO:0000259" key="7">
    <source>
        <dbReference type="PROSITE" id="PS51879"/>
    </source>
</evidence>
<dbReference type="Proteomes" id="UP000541444">
    <property type="component" value="Unassembled WGS sequence"/>
</dbReference>
<sequence length="575" mass="64226">MEVKSAKVLGNGRKIVVDLKRKRAALSRAYAIGAVRTVARQSSLDSRPKKLSKRIRPNGSKNSCGSYSKKSLLKNYSNFVGSGLPQRMLFFQNGEWIDFPEGFTGIIRDDFKAKKAAIEVEVKAGYPSLLDFLHMTLVDLKTGTQQPIAWIDEAGRCFFPQLLTNVDEFHGCFHHEMGKDQPVLCSKPNGTREITLQLEIEITAGDSSKFDEFSEESNTHVKRLKIDDISASTYYKIDQDGCSGETQSNIGNKAVFEGSKQLDGRLDHDSVQNLFVTGMGSSISAKNIIEIHRSSSYLAEARWELFLKQIEITKKYRGGANVRYAWLSSSKEAASRILMYGLGLDELQRKRFGYGVGVNLTPANFSNISAGHCDVDENGLQHMVLCRVIMGNMELLHSGSEQFHPSRENFDSGVDSLENPKHYIIWNMNINTHIYPEYIVSFKLLSNNEACVLSNESKLDVSGITNSTCQGKVLSDLSLVDSANDSSIDATAPKVPKSPWMPFPMLFAAVSDKVPPKDMKLVYIHYDQFRKKNLSRDDLVKKLRWIIGDTLLRSTIISLQGKVKCACFSFCGFGL</sequence>
<evidence type="ECO:0000259" key="6">
    <source>
        <dbReference type="PROSITE" id="PS51059"/>
    </source>
</evidence>
<comment type="caution">
    <text evidence="8">The sequence shown here is derived from an EMBL/GenBank/DDBJ whole genome shotgun (WGS) entry which is preliminary data.</text>
</comment>
<dbReference type="InterPro" id="IPR057823">
    <property type="entry name" value="WWE_RCD1"/>
</dbReference>
<feature type="domain" description="PARP catalytic" evidence="6">
    <location>
        <begin position="237"/>
        <end position="463"/>
    </location>
</feature>
<reference evidence="8 9" key="1">
    <citation type="journal article" date="2020" name="IScience">
        <title>Genome Sequencing of the Endangered Kingdonia uniflora (Circaeasteraceae, Ranunculales) Reveals Potential Mechanisms of Evolutionary Specialization.</title>
        <authorList>
            <person name="Sun Y."/>
            <person name="Deng T."/>
            <person name="Zhang A."/>
            <person name="Moore M.J."/>
            <person name="Landis J.B."/>
            <person name="Lin N."/>
            <person name="Zhang H."/>
            <person name="Zhang X."/>
            <person name="Huang J."/>
            <person name="Zhang X."/>
            <person name="Sun H."/>
            <person name="Wang H."/>
        </authorList>
    </citation>
    <scope>NUCLEOTIDE SEQUENCE [LARGE SCALE GENOMIC DNA]</scope>
    <source>
        <strain evidence="8">TB1705</strain>
        <tissue evidence="8">Leaf</tissue>
    </source>
</reference>
<dbReference type="PANTHER" id="PTHR32263:SF5">
    <property type="entry name" value="INACTIVE POLY [ADP-RIBOSE] POLYMERASE SRO1-RELATED"/>
    <property type="match status" value="1"/>
</dbReference>
<evidence type="ECO:0008006" key="10">
    <source>
        <dbReference type="Google" id="ProtNLM"/>
    </source>
</evidence>
<evidence type="ECO:0000256" key="5">
    <source>
        <dbReference type="SAM" id="MobiDB-lite"/>
    </source>
</evidence>
<protein>
    <recommendedName>
        <fullName evidence="10">Poly [ADP-ribose] polymerase</fullName>
    </recommendedName>
</protein>
<evidence type="ECO:0000256" key="1">
    <source>
        <dbReference type="ARBA" id="ARBA00004123"/>
    </source>
</evidence>
<evidence type="ECO:0000313" key="8">
    <source>
        <dbReference type="EMBL" id="KAF6148546.1"/>
    </source>
</evidence>
<dbReference type="Gene3D" id="3.90.228.10">
    <property type="match status" value="1"/>
</dbReference>
<dbReference type="EMBL" id="JACGCM010001844">
    <property type="protein sequence ID" value="KAF6148546.1"/>
    <property type="molecule type" value="Genomic_DNA"/>
</dbReference>
<organism evidence="8 9">
    <name type="scientific">Kingdonia uniflora</name>
    <dbReference type="NCBI Taxonomy" id="39325"/>
    <lineage>
        <taxon>Eukaryota</taxon>
        <taxon>Viridiplantae</taxon>
        <taxon>Streptophyta</taxon>
        <taxon>Embryophyta</taxon>
        <taxon>Tracheophyta</taxon>
        <taxon>Spermatophyta</taxon>
        <taxon>Magnoliopsida</taxon>
        <taxon>Ranunculales</taxon>
        <taxon>Circaeasteraceae</taxon>
        <taxon>Kingdonia</taxon>
    </lineage>
</organism>
<feature type="domain" description="RST" evidence="7">
    <location>
        <begin position="494"/>
        <end position="565"/>
    </location>
</feature>
<feature type="region of interest" description="Disordered" evidence="5">
    <location>
        <begin position="43"/>
        <end position="64"/>
    </location>
</feature>
<dbReference type="Pfam" id="PF12174">
    <property type="entry name" value="RST"/>
    <property type="match status" value="1"/>
</dbReference>
<dbReference type="OrthoDB" id="6133115at2759"/>
<dbReference type="PROSITE" id="PS51059">
    <property type="entry name" value="PARP_CATALYTIC"/>
    <property type="match status" value="1"/>
</dbReference>
<dbReference type="InterPro" id="IPR022003">
    <property type="entry name" value="RST"/>
</dbReference>
<keyword evidence="9" id="KW-1185">Reference proteome</keyword>
<dbReference type="SUPFAM" id="SSF56399">
    <property type="entry name" value="ADP-ribosylation"/>
    <property type="match status" value="1"/>
</dbReference>